<dbReference type="PROSITE" id="PS50011">
    <property type="entry name" value="PROTEIN_KINASE_DOM"/>
    <property type="match status" value="1"/>
</dbReference>
<protein>
    <submittedName>
        <fullName evidence="7">Serine/threonine protein kinase</fullName>
    </submittedName>
</protein>
<evidence type="ECO:0000313" key="8">
    <source>
        <dbReference type="Proteomes" id="UP000198824"/>
    </source>
</evidence>
<dbReference type="OrthoDB" id="9801841at2"/>
<dbReference type="PANTHER" id="PTHR43289">
    <property type="entry name" value="MITOGEN-ACTIVATED PROTEIN KINASE KINASE KINASE 20-RELATED"/>
    <property type="match status" value="1"/>
</dbReference>
<feature type="domain" description="Protein kinase" evidence="6">
    <location>
        <begin position="125"/>
        <end position="381"/>
    </location>
</feature>
<dbReference type="RefSeq" id="WP_093315590.1">
    <property type="nucleotide sequence ID" value="NZ_FOZG01000002.1"/>
</dbReference>
<sequence>MTGDDDKKPPQEERTVFMPAPGQQPPAADPWGGAPPPPAPVDWGSPPPSQPADWGTPPAPPPSSQQTQGGWGAPPSDRRTAPGVPVQPAPPPSQDQTAFNRTYMPMAPRLDGDRIQIGDVLNHIFRVDRFIARGGMGEVFEGSNVNSDERVAIKVMLPALAADPNVQAMFRKEAKTLTRLTHPALVQYRVLAQEPQLGVLYIVTEYIDGKNLADVLGTLRPNEDELAMLTRRLADGLRVAHSLGAIHRDISPDNVLLEDGRLDKAKVIDFGIAKDLDPGSKTIVGDGFAGKLNYVAPEQLGDFGRDVGPWSDVYSLGLVILAVAMGRNVEMGATLVDAVDKRRAGPDLTPIPEKLRPVLAKMLAANPAERLRSMEEVIAALDGGARGAAPAAARVAEPAAAPAKSKTPLIAGGAIAALLVLGVGGWALTSGGDKPADPTVAAAGGAGAGAVADSGLPVADQARGAIDAALPGIGCTWLDITDITQRGERGVAVALNGVADAPGRAQGAISKALQEKGITAADINFEEVATVPASMCDALDAFRAIRAPNAEGLTVAQRKWERAKGADGATGADVVLNIDLGPANQGVGFFGLTETGAVENVNSPDGPVTKRATMEGLLKGVLPNVTPLGGNKYRVPLFIDHLGWSGFMLLTGKEPFDGALITTPPGQRGADWKQKFEGEAQRGGWKSEMVWFKTVDEIPG</sequence>
<evidence type="ECO:0000259" key="6">
    <source>
        <dbReference type="PROSITE" id="PS50011"/>
    </source>
</evidence>
<feature type="compositionally biased region" description="Pro residues" evidence="5">
    <location>
        <begin position="22"/>
        <end position="50"/>
    </location>
</feature>
<dbReference type="Pfam" id="PF00069">
    <property type="entry name" value="Pkinase"/>
    <property type="match status" value="1"/>
</dbReference>
<name>A0A1I6LK48_9SPHN</name>
<dbReference type="GO" id="GO:0004674">
    <property type="term" value="F:protein serine/threonine kinase activity"/>
    <property type="evidence" value="ECO:0007669"/>
    <property type="project" value="UniProtKB-KW"/>
</dbReference>
<evidence type="ECO:0000256" key="3">
    <source>
        <dbReference type="ARBA" id="ARBA00022777"/>
    </source>
</evidence>
<keyword evidence="3 7" id="KW-0418">Kinase</keyword>
<dbReference type="AlphaFoldDB" id="A0A1I6LK48"/>
<evidence type="ECO:0000256" key="4">
    <source>
        <dbReference type="ARBA" id="ARBA00022840"/>
    </source>
</evidence>
<feature type="compositionally biased region" description="Basic and acidic residues" evidence="5">
    <location>
        <begin position="1"/>
        <end position="15"/>
    </location>
</feature>
<evidence type="ECO:0000256" key="1">
    <source>
        <dbReference type="ARBA" id="ARBA00022679"/>
    </source>
</evidence>
<organism evidence="7 8">
    <name type="scientific">Sphingomonas jatrophae</name>
    <dbReference type="NCBI Taxonomy" id="1166337"/>
    <lineage>
        <taxon>Bacteria</taxon>
        <taxon>Pseudomonadati</taxon>
        <taxon>Pseudomonadota</taxon>
        <taxon>Alphaproteobacteria</taxon>
        <taxon>Sphingomonadales</taxon>
        <taxon>Sphingomonadaceae</taxon>
        <taxon>Sphingomonas</taxon>
    </lineage>
</organism>
<dbReference type="EMBL" id="FOZG01000002">
    <property type="protein sequence ID" value="SFS03844.1"/>
    <property type="molecule type" value="Genomic_DNA"/>
</dbReference>
<reference evidence="7 8" key="1">
    <citation type="submission" date="2016-10" db="EMBL/GenBank/DDBJ databases">
        <authorList>
            <person name="de Groot N.N."/>
        </authorList>
    </citation>
    <scope>NUCLEOTIDE SEQUENCE [LARGE SCALE GENOMIC DNA]</scope>
    <source>
        <strain evidence="7 8">S5-249</strain>
    </source>
</reference>
<dbReference type="SUPFAM" id="SSF56112">
    <property type="entry name" value="Protein kinase-like (PK-like)"/>
    <property type="match status" value="1"/>
</dbReference>
<evidence type="ECO:0000256" key="5">
    <source>
        <dbReference type="SAM" id="MobiDB-lite"/>
    </source>
</evidence>
<dbReference type="InterPro" id="IPR000719">
    <property type="entry name" value="Prot_kinase_dom"/>
</dbReference>
<evidence type="ECO:0000313" key="7">
    <source>
        <dbReference type="EMBL" id="SFS03844.1"/>
    </source>
</evidence>
<dbReference type="STRING" id="1166337.SAMN05192580_2840"/>
<dbReference type="GO" id="GO:0005524">
    <property type="term" value="F:ATP binding"/>
    <property type="evidence" value="ECO:0007669"/>
    <property type="project" value="UniProtKB-KW"/>
</dbReference>
<keyword evidence="4" id="KW-0067">ATP-binding</keyword>
<keyword evidence="1" id="KW-0808">Transferase</keyword>
<dbReference type="Gene3D" id="1.10.510.10">
    <property type="entry name" value="Transferase(Phosphotransferase) domain 1"/>
    <property type="match status" value="1"/>
</dbReference>
<gene>
    <name evidence="7" type="ORF">SAMN05192580_2840</name>
</gene>
<evidence type="ECO:0000256" key="2">
    <source>
        <dbReference type="ARBA" id="ARBA00022741"/>
    </source>
</evidence>
<keyword evidence="2" id="KW-0547">Nucleotide-binding</keyword>
<dbReference type="InterPro" id="IPR011009">
    <property type="entry name" value="Kinase-like_dom_sf"/>
</dbReference>
<keyword evidence="8" id="KW-1185">Reference proteome</keyword>
<proteinExistence type="predicted"/>
<dbReference type="Proteomes" id="UP000198824">
    <property type="component" value="Unassembled WGS sequence"/>
</dbReference>
<dbReference type="Gene3D" id="3.30.200.20">
    <property type="entry name" value="Phosphorylase Kinase, domain 1"/>
    <property type="match status" value="1"/>
</dbReference>
<keyword evidence="7" id="KW-0723">Serine/threonine-protein kinase</keyword>
<accession>A0A1I6LK48</accession>
<dbReference type="CDD" id="cd14014">
    <property type="entry name" value="STKc_PknB_like"/>
    <property type="match status" value="1"/>
</dbReference>
<dbReference type="PANTHER" id="PTHR43289:SF34">
    <property type="entry name" value="SERINE_THREONINE-PROTEIN KINASE YBDM-RELATED"/>
    <property type="match status" value="1"/>
</dbReference>
<feature type="region of interest" description="Disordered" evidence="5">
    <location>
        <begin position="1"/>
        <end position="99"/>
    </location>
</feature>